<name>A0A928V2V5_9GAMM</name>
<dbReference type="PANTHER" id="PTHR43041">
    <property type="entry name" value="HYDROLASE, METALLO-BETA-LACTAMASE SUPERFAMILY"/>
    <property type="match status" value="1"/>
</dbReference>
<organism evidence="2 3">
    <name type="scientific">Cellvibrio polysaccharolyticus</name>
    <dbReference type="NCBI Taxonomy" id="2082724"/>
    <lineage>
        <taxon>Bacteria</taxon>
        <taxon>Pseudomonadati</taxon>
        <taxon>Pseudomonadota</taxon>
        <taxon>Gammaproteobacteria</taxon>
        <taxon>Cellvibrionales</taxon>
        <taxon>Cellvibrionaceae</taxon>
        <taxon>Cellvibrio</taxon>
    </lineage>
</organism>
<dbReference type="AlphaFoldDB" id="A0A928V2V5"/>
<feature type="domain" description="Metallo-beta-lactamase" evidence="1">
    <location>
        <begin position="29"/>
        <end position="225"/>
    </location>
</feature>
<dbReference type="RefSeq" id="WP_193909007.1">
    <property type="nucleotide sequence ID" value="NZ_PRDL01000001.1"/>
</dbReference>
<gene>
    <name evidence="2" type="ORF">C4F51_08765</name>
</gene>
<sequence>MASKARTLFDNGTHKVLCFDQLVSGDGVQANQFLIIDHDQHALLDPGGDLTYMPLALAVSDYIPLKKLTYVFASHQDPDIIASLDKWFLHTGCRVVCSKLWARFLPHLSAGYLSQLQGQNTTDRMIAVPDAGQEIPLGKTSIKALPAHFLHSVGNLHFYDPVSNILFSGDMGASLVDDAEPVTDFAAHIPSMLGFHKRYMGGNKVCRLWANMIRQLNPGMIVPQHGRAFCGEKMVHQFLDWISELECGMDLLDQRDYRLF</sequence>
<dbReference type="SUPFAM" id="SSF56281">
    <property type="entry name" value="Metallo-hydrolase/oxidoreductase"/>
    <property type="match status" value="1"/>
</dbReference>
<evidence type="ECO:0000313" key="2">
    <source>
        <dbReference type="EMBL" id="MBE8717277.1"/>
    </source>
</evidence>
<comment type="caution">
    <text evidence="2">The sequence shown here is derived from an EMBL/GenBank/DDBJ whole genome shotgun (WGS) entry which is preliminary data.</text>
</comment>
<dbReference type="SMART" id="SM00849">
    <property type="entry name" value="Lactamase_B"/>
    <property type="match status" value="1"/>
</dbReference>
<accession>A0A928V2V5</accession>
<evidence type="ECO:0000259" key="1">
    <source>
        <dbReference type="SMART" id="SM00849"/>
    </source>
</evidence>
<evidence type="ECO:0000313" key="3">
    <source>
        <dbReference type="Proteomes" id="UP000652567"/>
    </source>
</evidence>
<dbReference type="InterPro" id="IPR001279">
    <property type="entry name" value="Metallo-B-lactamas"/>
</dbReference>
<dbReference type="Pfam" id="PF19583">
    <property type="entry name" value="ODP"/>
    <property type="match status" value="1"/>
</dbReference>
<dbReference type="InterPro" id="IPR045761">
    <property type="entry name" value="ODP_dom"/>
</dbReference>
<dbReference type="InterPro" id="IPR036866">
    <property type="entry name" value="RibonucZ/Hydroxyglut_hydro"/>
</dbReference>
<dbReference type="PANTHER" id="PTHR43041:SF1">
    <property type="entry name" value="METALLO-BETA-LACTAMASE DOMAIN-CONTAINING PROTEIN"/>
    <property type="match status" value="1"/>
</dbReference>
<dbReference type="EMBL" id="PRDL01000001">
    <property type="protein sequence ID" value="MBE8717277.1"/>
    <property type="molecule type" value="Genomic_DNA"/>
</dbReference>
<dbReference type="CDD" id="cd07709">
    <property type="entry name" value="flavodiiron_proteins_MBL-fold"/>
    <property type="match status" value="1"/>
</dbReference>
<keyword evidence="3" id="KW-1185">Reference proteome</keyword>
<reference evidence="2" key="1">
    <citation type="submission" date="2018-07" db="EMBL/GenBank/DDBJ databases">
        <title>Genome assembly of strain Ka43.</title>
        <authorList>
            <person name="Kukolya J."/>
            <person name="Nagy I."/>
            <person name="Horvath B."/>
            <person name="Toth A."/>
        </authorList>
    </citation>
    <scope>NUCLEOTIDE SEQUENCE</scope>
    <source>
        <strain evidence="2">KB43</strain>
    </source>
</reference>
<dbReference type="Gene3D" id="3.60.15.10">
    <property type="entry name" value="Ribonuclease Z/Hydroxyacylglutathione hydrolase-like"/>
    <property type="match status" value="1"/>
</dbReference>
<protein>
    <submittedName>
        <fullName evidence="2">FprA family A-type flavoprotein</fullName>
    </submittedName>
</protein>
<proteinExistence type="predicted"/>
<dbReference type="Proteomes" id="UP000652567">
    <property type="component" value="Unassembled WGS sequence"/>
</dbReference>